<sequence length="1615" mass="169553">MNPKTQLRSALCAVAAASAVVGWLWLSNSGESVASSNDYAIAEKPLYTANSVPPLMMLVASRDEQLFEKAYSDYSNLTDIDGDGLLDPTYDNSLTYEGYFDPELCYSYDEARKVFKAVAGRKKDHKCNGQWSGNFANWVSMSRLDLLRYVLYGGKRSTDSASQTIIERAHLPNDSHAWSKVYHGSDIASYVPGGSAPMTFCNVSLEDGIEYDRTGRGAPLLRYASKAYPSWGVTEYAQCLAKLGPLGIDGGAPDGDGDRPARAAITNKVMRVEVCDPAVGEDARESFCRPYGSSWKPAGLLQEYGETGRLRFGMISGTYSRPRDGGVLRKNVGLFAGNAAAGGCATGDEVDLSNGTFCNQGNGSEGIVNTLDRFRLVNWDGREVGWNSRNSGGSWDFNYGWGNDCPYMHSNASIADPGPGSGAACTAWGNPISEMYAEALRYLAGSSPTGTFGAISTVGDATGAPRPAWVDPYGPAKAYGGGNNYCANCRIMILSSGTNTYDGNNIPDSPSGLDSAAAATAALGQAEGINGSKYFVGSGATAPQANLYQSSATFVCTATTISNLAWVRGICDDAPQREGSYLVAGLAKTAYEKDLRSDLSTKGRPVGRINNVVTYAVALADTLPKIEIDMGGTGAAARVITLSPICKADDFSSGRSCQLIDTQAGQQAGAGGRVYGRHFRTDGRAGSLMYTWDGAAAGESNDRDVTFMISYCVGSACNVETTTGFAGYDVCWGTGIDADTNVQSAPVCRDANQRPLVAEDEVLVRVEGIGSSSGGHFYMGFGITGAVSGNQAYPGVYRYDPPGSGSNCRRPNGAVCPASATFNLLTGESPDQVRWPMNNAFNRQWRRPVVVKFAAANQASSSLESPLWLAAKYGTQISDSADNDANPDWDNDGDGEPDNYLLARDPAKLKQQLRTLIEDAAAPPSVSGGGASGARLTPDASFAIDASFKMEVTKATNDWVGNLSAYNLNQDGTLGSERWSAARMLTSQAAGGARKIRVVLEPTKVGANGAVQAAAAVRDFTAGELASNPLIGPLQRLGLTGTESWMAGKTAADVVAYLKGATNGAPFRRRSEVLGDIVNSTLEIVSSKDDFGWGDWALQASPGWKGQLGGSYKEFVKNKNPTRNTAYVGANDGMLHAFDATASGGRERFAYIPSAVLSRMGDLANPLYDHRYTMDGDVVSGDVPTSASGDWRTVLLASAGAGGRSLSALDVTDPDGFGNASVLWELRGTNGNGSGAATDDLGHVLGRPAIVPIVGASATSPPRWVALFGNGVNSSTGAPVLFVVDVNTGAVLARLKPTGSEYAVRNGLMNVAPVALYNNDGLVDAVYGGDLQGNVWKFDLSGGAASSWSVAFGATPLFTAKDAAGAAQPITGGLEVSRGPGGGATVYFGTGRYFAVGDNIVSNPQVQSLYGIFDRCSSPACATPIRGDRTAVLGEQILSVGTNNAGYRVRNVSRNEPKESGWFIDLKVGTATGERFIGRPRLQNGKVFFTTFEPLGDNCEAGGRNWLFGVDMRSGGGSMAGVSTSPGGSSVCSGDCGSVSLDNKVSAPAKHTDVLLPPPPGSQIVGCGTDPSCSNEAALREQLATKQCSMVLRSNGSGPLYLPRPCGRQSWRQVR</sequence>
<feature type="compositionally biased region" description="Acidic residues" evidence="7">
    <location>
        <begin position="881"/>
        <end position="897"/>
    </location>
</feature>
<comment type="similarity">
    <text evidence="2">Belongs to the PilY1 family.</text>
</comment>
<organism evidence="8 9">
    <name type="scientific">Lysobacter enzymogenes</name>
    <dbReference type="NCBI Taxonomy" id="69"/>
    <lineage>
        <taxon>Bacteria</taxon>
        <taxon>Pseudomonadati</taxon>
        <taxon>Pseudomonadota</taxon>
        <taxon>Gammaproteobacteria</taxon>
        <taxon>Lysobacterales</taxon>
        <taxon>Lysobacteraceae</taxon>
        <taxon>Lysobacter</taxon>
    </lineage>
</organism>
<dbReference type="InterPro" id="IPR011047">
    <property type="entry name" value="Quinoprotein_ADH-like_sf"/>
</dbReference>
<keyword evidence="4" id="KW-0479">Metal-binding</keyword>
<evidence type="ECO:0000256" key="5">
    <source>
        <dbReference type="ARBA" id="ARBA00022837"/>
    </source>
</evidence>
<gene>
    <name evidence="8" type="primary">pilY1</name>
    <name evidence="8" type="ORF">GLE_3622</name>
</gene>
<dbReference type="GO" id="GO:0046872">
    <property type="term" value="F:metal ion binding"/>
    <property type="evidence" value="ECO:0007669"/>
    <property type="project" value="UniProtKB-KW"/>
</dbReference>
<reference evidence="8 9" key="1">
    <citation type="submission" date="2015-11" db="EMBL/GenBank/DDBJ databases">
        <title>Genome sequences of Lysobacter enzymogenes strain C3 and Lysobacter antibioticus ATCC 29479.</title>
        <authorList>
            <person name="Kobayashi D.Y."/>
        </authorList>
    </citation>
    <scope>NUCLEOTIDE SEQUENCE [LARGE SCALE GENOMIC DNA]</scope>
    <source>
        <strain evidence="8 9">C3</strain>
    </source>
</reference>
<keyword evidence="6" id="KW-0281">Fimbrium</keyword>
<evidence type="ECO:0000313" key="8">
    <source>
        <dbReference type="EMBL" id="ALN58966.1"/>
    </source>
</evidence>
<evidence type="ECO:0000256" key="7">
    <source>
        <dbReference type="SAM" id="MobiDB-lite"/>
    </source>
</evidence>
<evidence type="ECO:0000256" key="1">
    <source>
        <dbReference type="ARBA" id="ARBA00004561"/>
    </source>
</evidence>
<dbReference type="SUPFAM" id="SSF50998">
    <property type="entry name" value="Quinoprotein alcohol dehydrogenase-like"/>
    <property type="match status" value="1"/>
</dbReference>
<accession>A0A0S2DK21</accession>
<dbReference type="Proteomes" id="UP000061569">
    <property type="component" value="Chromosome"/>
</dbReference>
<comment type="subcellular location">
    <subcellularLocation>
        <location evidence="1">Fimbrium</location>
    </subcellularLocation>
</comment>
<evidence type="ECO:0000256" key="6">
    <source>
        <dbReference type="ARBA" id="ARBA00023263"/>
    </source>
</evidence>
<dbReference type="PATRIC" id="fig|69.6.peg.3566"/>
<dbReference type="EMBL" id="CP013140">
    <property type="protein sequence ID" value="ALN58966.1"/>
    <property type="molecule type" value="Genomic_DNA"/>
</dbReference>
<dbReference type="STRING" id="69.GLE_3622"/>
<evidence type="ECO:0000256" key="3">
    <source>
        <dbReference type="ARBA" id="ARBA00022558"/>
    </source>
</evidence>
<dbReference type="GO" id="GO:0009289">
    <property type="term" value="C:pilus"/>
    <property type="evidence" value="ECO:0007669"/>
    <property type="project" value="UniProtKB-SubCell"/>
</dbReference>
<dbReference type="OrthoDB" id="7156875at2"/>
<evidence type="ECO:0000313" key="9">
    <source>
        <dbReference type="Proteomes" id="UP000061569"/>
    </source>
</evidence>
<dbReference type="Pfam" id="PF05567">
    <property type="entry name" value="T4P_PilY1"/>
    <property type="match status" value="1"/>
</dbReference>
<feature type="region of interest" description="Disordered" evidence="7">
    <location>
        <begin position="879"/>
        <end position="898"/>
    </location>
</feature>
<proteinExistence type="inferred from homology"/>
<dbReference type="InterPro" id="IPR008707">
    <property type="entry name" value="B-propeller_PilY1"/>
</dbReference>
<keyword evidence="5" id="KW-0106">Calcium</keyword>
<dbReference type="KEGG" id="lez:GLE_3622"/>
<evidence type="ECO:0000256" key="4">
    <source>
        <dbReference type="ARBA" id="ARBA00022723"/>
    </source>
</evidence>
<name>A0A0S2DK21_LYSEN</name>
<evidence type="ECO:0000256" key="2">
    <source>
        <dbReference type="ARBA" id="ARBA00008387"/>
    </source>
</evidence>
<protein>
    <submittedName>
        <fullName evidence="8">Type IV pilus assembly protein</fullName>
    </submittedName>
</protein>
<keyword evidence="3" id="KW-1029">Fimbrium biogenesis</keyword>